<feature type="domain" description="DinB-like" evidence="1">
    <location>
        <begin position="16"/>
        <end position="156"/>
    </location>
</feature>
<protein>
    <recommendedName>
        <fullName evidence="1">DinB-like domain-containing protein</fullName>
    </recommendedName>
</protein>
<reference evidence="2 3" key="1">
    <citation type="submission" date="2019-08" db="EMBL/GenBank/DDBJ databases">
        <authorList>
            <person name="Toschakov S.V."/>
        </authorList>
    </citation>
    <scope>NUCLEOTIDE SEQUENCE [LARGE SCALE GENOMIC DNA]</scope>
    <source>
        <strain evidence="2 3">3753O</strain>
    </source>
</reference>
<keyword evidence="3" id="KW-1185">Reference proteome</keyword>
<dbReference type="RefSeq" id="WP_158066131.1">
    <property type="nucleotide sequence ID" value="NZ_CP042829.1"/>
</dbReference>
<evidence type="ECO:0000259" key="1">
    <source>
        <dbReference type="Pfam" id="PF12867"/>
    </source>
</evidence>
<sequence length="180" mass="19159">MVSALVETDAARFARVAGLAVATFRRLSQAALERPAANGWPLKVHIVHLADWNLAAAARLEGAHPADALGVPRRLWLAGEEERINRLLANLARDLPPSECIRRYAASSSRLTVALAIQGMISVAGKQPLPLGPRHLPPAPDLAGFGAAHLAAHLADMTRAPDDRRAALHPGAWRRPSASA</sequence>
<proteinExistence type="predicted"/>
<accession>A0ABX6BYY5</accession>
<dbReference type="InterPro" id="IPR024775">
    <property type="entry name" value="DinB-like"/>
</dbReference>
<dbReference type="Proteomes" id="UP000326331">
    <property type="component" value="Chromosome"/>
</dbReference>
<name>A0ABX6BYY5_9CHLR</name>
<reference evidence="2 3" key="2">
    <citation type="submission" date="2019-10" db="EMBL/GenBank/DDBJ databases">
        <title>Thermopilla bonchosmolovskayae gen. nov., sp. nov., a moderately thermophilic Chloroflexi bacterium from a Chukotka hot spring (Arctic, Russia), representing a novel classis Thermopillaia, which include previously uncultivated lineage OLB14.</title>
        <authorList>
            <person name="Kochetkova T.V."/>
            <person name="Zayulina K.S."/>
            <person name="Zhigarkov V.S."/>
            <person name="Minaev N.V."/>
            <person name="Novikov A."/>
            <person name="Toshchakov S.V."/>
            <person name="Elcheninov A.G."/>
            <person name="Kublanov I.V."/>
        </authorList>
    </citation>
    <scope>NUCLEOTIDE SEQUENCE [LARGE SCALE GENOMIC DNA]</scope>
    <source>
        <strain evidence="2 3">3753O</strain>
    </source>
</reference>
<dbReference type="EMBL" id="CP042829">
    <property type="protein sequence ID" value="QFG02195.1"/>
    <property type="molecule type" value="Genomic_DNA"/>
</dbReference>
<dbReference type="Pfam" id="PF12867">
    <property type="entry name" value="DinB_2"/>
    <property type="match status" value="1"/>
</dbReference>
<dbReference type="Gene3D" id="1.20.120.450">
    <property type="entry name" value="dinb family like domain"/>
    <property type="match status" value="1"/>
</dbReference>
<evidence type="ECO:0000313" key="2">
    <source>
        <dbReference type="EMBL" id="QFG02195.1"/>
    </source>
</evidence>
<organism evidence="2 3">
    <name type="scientific">Tepidiforma bonchosmolovskayae</name>
    <dbReference type="NCBI Taxonomy" id="2601677"/>
    <lineage>
        <taxon>Bacteria</taxon>
        <taxon>Bacillati</taxon>
        <taxon>Chloroflexota</taxon>
        <taxon>Tepidiformia</taxon>
        <taxon>Tepidiformales</taxon>
        <taxon>Tepidiformaceae</taxon>
        <taxon>Tepidiforma</taxon>
    </lineage>
</organism>
<dbReference type="InterPro" id="IPR034660">
    <property type="entry name" value="DinB/YfiT-like"/>
</dbReference>
<evidence type="ECO:0000313" key="3">
    <source>
        <dbReference type="Proteomes" id="UP000326331"/>
    </source>
</evidence>
<gene>
    <name evidence="2" type="ORF">Tbon_02410</name>
</gene>